<dbReference type="Gramene" id="EOY19215">
    <property type="protein sequence ID" value="EOY19215"/>
    <property type="gene ID" value="TCM_044174"/>
</dbReference>
<organism evidence="1 2">
    <name type="scientific">Theobroma cacao</name>
    <name type="common">Cacao</name>
    <name type="synonym">Cocoa</name>
    <dbReference type="NCBI Taxonomy" id="3641"/>
    <lineage>
        <taxon>Eukaryota</taxon>
        <taxon>Viridiplantae</taxon>
        <taxon>Streptophyta</taxon>
        <taxon>Embryophyta</taxon>
        <taxon>Tracheophyta</taxon>
        <taxon>Spermatophyta</taxon>
        <taxon>Magnoliopsida</taxon>
        <taxon>eudicotyledons</taxon>
        <taxon>Gunneridae</taxon>
        <taxon>Pentapetalae</taxon>
        <taxon>rosids</taxon>
        <taxon>malvids</taxon>
        <taxon>Malvales</taxon>
        <taxon>Malvaceae</taxon>
        <taxon>Byttnerioideae</taxon>
        <taxon>Theobroma</taxon>
    </lineage>
</organism>
<keyword evidence="2" id="KW-1185">Reference proteome</keyword>
<sequence>MIVFVAQSITILSCKGHTSLAQQESIVIFFLFGKNKLSLDINSDSCVNPNVPVIPSDYKSSSLMIDTVHSPKPNVNFK</sequence>
<dbReference type="InParanoid" id="A0A061FPK9"/>
<accession>A0A061FPK9</accession>
<evidence type="ECO:0000313" key="2">
    <source>
        <dbReference type="Proteomes" id="UP000026915"/>
    </source>
</evidence>
<protein>
    <submittedName>
        <fullName evidence="1">Uncharacterized protein</fullName>
    </submittedName>
</protein>
<dbReference type="Proteomes" id="UP000026915">
    <property type="component" value="Chromosome 10"/>
</dbReference>
<reference evidence="1 2" key="1">
    <citation type="journal article" date="2013" name="Genome Biol.">
        <title>The genome sequence of the most widely cultivated cacao type and its use to identify candidate genes regulating pod color.</title>
        <authorList>
            <person name="Motamayor J.C."/>
            <person name="Mockaitis K."/>
            <person name="Schmutz J."/>
            <person name="Haiminen N."/>
            <person name="Iii D.L."/>
            <person name="Cornejo O."/>
            <person name="Findley S.D."/>
            <person name="Zheng P."/>
            <person name="Utro F."/>
            <person name="Royaert S."/>
            <person name="Saski C."/>
            <person name="Jenkins J."/>
            <person name="Podicheti R."/>
            <person name="Zhao M."/>
            <person name="Scheffler B.E."/>
            <person name="Stack J.C."/>
            <person name="Feltus F.A."/>
            <person name="Mustiga G.M."/>
            <person name="Amores F."/>
            <person name="Phillips W."/>
            <person name="Marelli J.P."/>
            <person name="May G.D."/>
            <person name="Shapiro H."/>
            <person name="Ma J."/>
            <person name="Bustamante C.D."/>
            <person name="Schnell R.J."/>
            <person name="Main D."/>
            <person name="Gilbert D."/>
            <person name="Parida L."/>
            <person name="Kuhn D.N."/>
        </authorList>
    </citation>
    <scope>NUCLEOTIDE SEQUENCE [LARGE SCALE GENOMIC DNA]</scope>
    <source>
        <strain evidence="2">cv. Matina 1-6</strain>
    </source>
</reference>
<dbReference type="AlphaFoldDB" id="A0A061FPK9"/>
<proteinExistence type="predicted"/>
<dbReference type="HOGENOM" id="CLU_2626915_0_0_1"/>
<gene>
    <name evidence="1" type="ORF">TCM_044174</name>
</gene>
<dbReference type="EMBL" id="CM001888">
    <property type="protein sequence ID" value="EOY19215.1"/>
    <property type="molecule type" value="Genomic_DNA"/>
</dbReference>
<name>A0A061FPK9_THECC</name>
<evidence type="ECO:0000313" key="1">
    <source>
        <dbReference type="EMBL" id="EOY19215.1"/>
    </source>
</evidence>